<evidence type="ECO:0008006" key="7">
    <source>
        <dbReference type="Google" id="ProtNLM"/>
    </source>
</evidence>
<evidence type="ECO:0000256" key="2">
    <source>
        <dbReference type="PROSITE-ProRule" id="PRU01240"/>
    </source>
</evidence>
<dbReference type="InterPro" id="IPR051048">
    <property type="entry name" value="Peptidase_S8/S53_subtilisin"/>
</dbReference>
<keyword evidence="1" id="KW-0378">Hydrolase</keyword>
<evidence type="ECO:0000313" key="6">
    <source>
        <dbReference type="Proteomes" id="UP000612055"/>
    </source>
</evidence>
<keyword evidence="4" id="KW-0732">Signal</keyword>
<dbReference type="PANTHER" id="PTHR43399:SF5">
    <property type="entry name" value="PEPTIDASE S8 FAMILY WITH PROTEASE-ASSOCIATED DOMAIN"/>
    <property type="match status" value="1"/>
</dbReference>
<dbReference type="PROSITE" id="PS51892">
    <property type="entry name" value="SUBTILASE"/>
    <property type="match status" value="1"/>
</dbReference>
<organism evidence="5 6">
    <name type="scientific">Edaphochlamys debaryana</name>
    <dbReference type="NCBI Taxonomy" id="47281"/>
    <lineage>
        <taxon>Eukaryota</taxon>
        <taxon>Viridiplantae</taxon>
        <taxon>Chlorophyta</taxon>
        <taxon>core chlorophytes</taxon>
        <taxon>Chlorophyceae</taxon>
        <taxon>CS clade</taxon>
        <taxon>Chlamydomonadales</taxon>
        <taxon>Chlamydomonadales incertae sedis</taxon>
        <taxon>Edaphochlamys</taxon>
    </lineage>
</organism>
<dbReference type="Proteomes" id="UP000612055">
    <property type="component" value="Unassembled WGS sequence"/>
</dbReference>
<evidence type="ECO:0000256" key="1">
    <source>
        <dbReference type="ARBA" id="ARBA00022801"/>
    </source>
</evidence>
<dbReference type="SUPFAM" id="SSF52743">
    <property type="entry name" value="Subtilisin-like"/>
    <property type="match status" value="1"/>
</dbReference>
<dbReference type="Gene3D" id="3.40.50.200">
    <property type="entry name" value="Peptidase S8/S53 domain"/>
    <property type="match status" value="1"/>
</dbReference>
<accession>A0A835YGA0</accession>
<dbReference type="OrthoDB" id="10256524at2759"/>
<dbReference type="InterPro" id="IPR023827">
    <property type="entry name" value="Peptidase_S8_Asp-AS"/>
</dbReference>
<evidence type="ECO:0000313" key="5">
    <source>
        <dbReference type="EMBL" id="KAG2500663.1"/>
    </source>
</evidence>
<keyword evidence="6" id="KW-1185">Reference proteome</keyword>
<dbReference type="InterPro" id="IPR022398">
    <property type="entry name" value="Peptidase_S8_His-AS"/>
</dbReference>
<dbReference type="PROSITE" id="PS00136">
    <property type="entry name" value="SUBTILASE_ASP"/>
    <property type="match status" value="1"/>
</dbReference>
<dbReference type="PROSITE" id="PS00137">
    <property type="entry name" value="SUBTILASE_HIS"/>
    <property type="match status" value="1"/>
</dbReference>
<sequence>MTRREYRARAAALLALVLVPGALGGQDSGNAATTVILRSGRIDLTPASERASRRSLLPAGDEPPQLFLVSLAAGGTGRAFRSDVLAGGGHVVGYIPDETVMVWGPPGPMEDVASKHGANMAAFPASHKAPGELRREVEAAGARARDRKRAGLASRSSSAAQAANRNLWQDPDLAGYQTWLPATRSGAPSGRKLKEDDGPRLYGIQIQIVPALLPEALLDIEKQWPDLLASALGRTGASEPCRPKTEDMDLPHAKGSAWLRVYLCAEDLSSGLQWLLDQAETMWAEPLYRIVGDNARAEWILQTGALTRERQNNPLTHNRPYWRAGLMGNREIVHVVDTGLDLAHCHFVDDAFNPVTLYNASLASVSTLPDWRATNHRKIVYYVAANGNLYYGDESGHGTHVTGSVLGAIGNGDNKFSLDLGTGSAPMARASVMDAGVRFNFI</sequence>
<dbReference type="EMBL" id="JAEHOE010000003">
    <property type="protein sequence ID" value="KAG2500663.1"/>
    <property type="molecule type" value="Genomic_DNA"/>
</dbReference>
<feature type="chain" id="PRO_5032269355" description="Peptidase S8/S53 domain-containing protein" evidence="4">
    <location>
        <begin position="25"/>
        <end position="442"/>
    </location>
</feature>
<evidence type="ECO:0000256" key="4">
    <source>
        <dbReference type="SAM" id="SignalP"/>
    </source>
</evidence>
<dbReference type="PANTHER" id="PTHR43399">
    <property type="entry name" value="SUBTILISIN-RELATED"/>
    <property type="match status" value="1"/>
</dbReference>
<comment type="similarity">
    <text evidence="2">Belongs to the peptidase S8 family.</text>
</comment>
<protein>
    <recommendedName>
        <fullName evidence="7">Peptidase S8/S53 domain-containing protein</fullName>
    </recommendedName>
</protein>
<proteinExistence type="inferred from homology"/>
<gene>
    <name evidence="5" type="ORF">HYH03_001429</name>
</gene>
<feature type="compositionally biased region" description="Low complexity" evidence="3">
    <location>
        <begin position="151"/>
        <end position="163"/>
    </location>
</feature>
<feature type="signal peptide" evidence="4">
    <location>
        <begin position="1"/>
        <end position="24"/>
    </location>
</feature>
<reference evidence="5" key="1">
    <citation type="journal article" date="2020" name="bioRxiv">
        <title>Comparative genomics of Chlamydomonas.</title>
        <authorList>
            <person name="Craig R.J."/>
            <person name="Hasan A.R."/>
            <person name="Ness R.W."/>
            <person name="Keightley P.D."/>
        </authorList>
    </citation>
    <scope>NUCLEOTIDE SEQUENCE</scope>
    <source>
        <strain evidence="5">CCAP 11/70</strain>
    </source>
</reference>
<dbReference type="GO" id="GO:0006508">
    <property type="term" value="P:proteolysis"/>
    <property type="evidence" value="ECO:0007669"/>
    <property type="project" value="InterPro"/>
</dbReference>
<name>A0A835YGA0_9CHLO</name>
<feature type="region of interest" description="Disordered" evidence="3">
    <location>
        <begin position="139"/>
        <end position="163"/>
    </location>
</feature>
<dbReference type="GO" id="GO:0004252">
    <property type="term" value="F:serine-type endopeptidase activity"/>
    <property type="evidence" value="ECO:0007669"/>
    <property type="project" value="InterPro"/>
</dbReference>
<evidence type="ECO:0000256" key="3">
    <source>
        <dbReference type="SAM" id="MobiDB-lite"/>
    </source>
</evidence>
<dbReference type="AlphaFoldDB" id="A0A835YGA0"/>
<comment type="caution">
    <text evidence="2">Lacks conserved residue(s) required for the propagation of feature annotation.</text>
</comment>
<comment type="caution">
    <text evidence="5">The sequence shown here is derived from an EMBL/GenBank/DDBJ whole genome shotgun (WGS) entry which is preliminary data.</text>
</comment>
<dbReference type="InterPro" id="IPR036852">
    <property type="entry name" value="Peptidase_S8/S53_dom_sf"/>
</dbReference>